<gene>
    <name evidence="2" type="ORF">GCM10023195_61980</name>
</gene>
<evidence type="ECO:0000313" key="3">
    <source>
        <dbReference type="Proteomes" id="UP001500212"/>
    </source>
</evidence>
<sequence>MNGPGTAAPPRATRGLPVEVTSFVGRRHEIAEVKRLLAGAHLVTLTGVGGVGKSRLARRVAAEVQRAFPDGVSLVELADLESSELLVQATSEALRIHDHSRRTPLEVLVGHLRDRRMLIVLDNCEHLLRGCAALAQALMRSAPDLRILATSRQPLGVAGEQMFMVPTLSLPDRAARPSAPSDAVMLFAERAAAVVPDFQLTEADREVVERICRRLDGIALAIELAAVRLRILSTRQLLDRLDDRFKFLVTGSANELPRHQTLRALIDWSYALCTDQERLLWARASVFSGGLDLAAAEEVCVGEGILREEIVEVVAGLVDKSIFVSEDRLDVKRYRLLETVRQYGRERLIASGEEAALRRRHRDYYQKLAAQAQAKLVGPDQVALAARLHVEHANLRVALEFCFTEPGEARAGVRLGTDLLYHWITGLYLGEGRRWLDHALAVHSEEDEDRARALWADGWLAVIQNDIDAAAAMLDESRAIGERLGLESVLAYVALYSGMIAMCRQDTDSAIALYEEAVARHRATGDQVGLLLTLIRLSLAHSYRGDAARAVSTAQECLAVSDLFGERWARAYATMALGVEAWRQGDIRHARELEQESLRFHRTLDDPLGSGVSMEVLCWIAAAEEDHERAARLVGALETVWNAVGAPLSGFGHLGRYRDACRSRIRGVLGDRAFEAAVDQGAALSYEEALSYALEERPHTDVSPAGGRSPSVLTPREMEVARLVAQGMRNKDIAAKLVIAHRTAEGHVERIMTKLGFASRAQIAAWVTAQSHPDQRD</sequence>
<dbReference type="InterPro" id="IPR027417">
    <property type="entry name" value="P-loop_NTPase"/>
</dbReference>
<dbReference type="InterPro" id="IPR036388">
    <property type="entry name" value="WH-like_DNA-bd_sf"/>
</dbReference>
<dbReference type="InterPro" id="IPR016032">
    <property type="entry name" value="Sig_transdc_resp-reg_C-effctor"/>
</dbReference>
<dbReference type="Pfam" id="PF13401">
    <property type="entry name" value="AAA_22"/>
    <property type="match status" value="1"/>
</dbReference>
<keyword evidence="3" id="KW-1185">Reference proteome</keyword>
<organism evidence="2 3">
    <name type="scientific">Actinoallomurus liliacearum</name>
    <dbReference type="NCBI Taxonomy" id="1080073"/>
    <lineage>
        <taxon>Bacteria</taxon>
        <taxon>Bacillati</taxon>
        <taxon>Actinomycetota</taxon>
        <taxon>Actinomycetes</taxon>
        <taxon>Streptosporangiales</taxon>
        <taxon>Thermomonosporaceae</taxon>
        <taxon>Actinoallomurus</taxon>
    </lineage>
</organism>
<reference evidence="3" key="1">
    <citation type="journal article" date="2019" name="Int. J. Syst. Evol. Microbiol.">
        <title>The Global Catalogue of Microorganisms (GCM) 10K type strain sequencing project: providing services to taxonomists for standard genome sequencing and annotation.</title>
        <authorList>
            <consortium name="The Broad Institute Genomics Platform"/>
            <consortium name="The Broad Institute Genome Sequencing Center for Infectious Disease"/>
            <person name="Wu L."/>
            <person name="Ma J."/>
        </authorList>
    </citation>
    <scope>NUCLEOTIDE SEQUENCE [LARGE SCALE GENOMIC DNA]</scope>
    <source>
        <strain evidence="3">JCM 17938</strain>
    </source>
</reference>
<dbReference type="Pfam" id="PF00196">
    <property type="entry name" value="GerE"/>
    <property type="match status" value="1"/>
</dbReference>
<dbReference type="Gene3D" id="3.40.50.300">
    <property type="entry name" value="P-loop containing nucleotide triphosphate hydrolases"/>
    <property type="match status" value="1"/>
</dbReference>
<feature type="domain" description="HTH luxR-type" evidence="1">
    <location>
        <begin position="706"/>
        <end position="771"/>
    </location>
</feature>
<dbReference type="PRINTS" id="PR00038">
    <property type="entry name" value="HTHLUXR"/>
</dbReference>
<dbReference type="Gene3D" id="1.10.10.10">
    <property type="entry name" value="Winged helix-like DNA-binding domain superfamily/Winged helix DNA-binding domain"/>
    <property type="match status" value="1"/>
</dbReference>
<dbReference type="PANTHER" id="PTHR47691:SF3">
    <property type="entry name" value="HTH-TYPE TRANSCRIPTIONAL REGULATOR RV0890C-RELATED"/>
    <property type="match status" value="1"/>
</dbReference>
<dbReference type="InterPro" id="IPR011990">
    <property type="entry name" value="TPR-like_helical_dom_sf"/>
</dbReference>
<evidence type="ECO:0000313" key="2">
    <source>
        <dbReference type="EMBL" id="GAA4614209.1"/>
    </source>
</evidence>
<proteinExistence type="predicted"/>
<name>A0ABP8TU42_9ACTN</name>
<accession>A0ABP8TU42</accession>
<dbReference type="RefSeq" id="WP_345362437.1">
    <property type="nucleotide sequence ID" value="NZ_BAABHJ010000023.1"/>
</dbReference>
<dbReference type="CDD" id="cd06170">
    <property type="entry name" value="LuxR_C_like"/>
    <property type="match status" value="1"/>
</dbReference>
<protein>
    <submittedName>
        <fullName evidence="2">LuxR family transcriptional regulator</fullName>
    </submittedName>
</protein>
<dbReference type="InterPro" id="IPR049945">
    <property type="entry name" value="AAA_22"/>
</dbReference>
<dbReference type="Pfam" id="PF25872">
    <property type="entry name" value="HTH_77"/>
    <property type="match status" value="1"/>
</dbReference>
<dbReference type="InterPro" id="IPR058852">
    <property type="entry name" value="HTH_77"/>
</dbReference>
<comment type="caution">
    <text evidence="2">The sequence shown here is derived from an EMBL/GenBank/DDBJ whole genome shotgun (WGS) entry which is preliminary data.</text>
</comment>
<dbReference type="SUPFAM" id="SSF52540">
    <property type="entry name" value="P-loop containing nucleoside triphosphate hydrolases"/>
    <property type="match status" value="1"/>
</dbReference>
<dbReference type="Proteomes" id="UP001500212">
    <property type="component" value="Unassembled WGS sequence"/>
</dbReference>
<evidence type="ECO:0000259" key="1">
    <source>
        <dbReference type="PROSITE" id="PS50043"/>
    </source>
</evidence>
<dbReference type="SUPFAM" id="SSF48452">
    <property type="entry name" value="TPR-like"/>
    <property type="match status" value="1"/>
</dbReference>
<dbReference type="PROSITE" id="PS50043">
    <property type="entry name" value="HTH_LUXR_2"/>
    <property type="match status" value="1"/>
</dbReference>
<dbReference type="EMBL" id="BAABHJ010000023">
    <property type="protein sequence ID" value="GAA4614209.1"/>
    <property type="molecule type" value="Genomic_DNA"/>
</dbReference>
<dbReference type="SUPFAM" id="SSF46894">
    <property type="entry name" value="C-terminal effector domain of the bipartite response regulators"/>
    <property type="match status" value="1"/>
</dbReference>
<dbReference type="Gene3D" id="1.25.40.10">
    <property type="entry name" value="Tetratricopeptide repeat domain"/>
    <property type="match status" value="1"/>
</dbReference>
<dbReference type="SMART" id="SM00421">
    <property type="entry name" value="HTH_LUXR"/>
    <property type="match status" value="1"/>
</dbReference>
<dbReference type="PANTHER" id="PTHR47691">
    <property type="entry name" value="REGULATOR-RELATED"/>
    <property type="match status" value="1"/>
</dbReference>
<dbReference type="InterPro" id="IPR000792">
    <property type="entry name" value="Tscrpt_reg_LuxR_C"/>
</dbReference>